<evidence type="ECO:0000313" key="2">
    <source>
        <dbReference type="Proteomes" id="UP000199229"/>
    </source>
</evidence>
<dbReference type="Proteomes" id="UP000199229">
    <property type="component" value="Unassembled WGS sequence"/>
</dbReference>
<dbReference type="CDD" id="cd07067">
    <property type="entry name" value="HP_PGM_like"/>
    <property type="match status" value="1"/>
</dbReference>
<keyword evidence="2" id="KW-1185">Reference proteome</keyword>
<gene>
    <name evidence="1" type="ORF">SAMN05192565_10459</name>
</gene>
<dbReference type="STRING" id="582675.SAMN05192565_10459"/>
<accession>A0A1I2S6L7</accession>
<dbReference type="AlphaFoldDB" id="A0A1I2S6L7"/>
<organism evidence="1 2">
    <name type="scientific">Methylobacterium gossipiicola</name>
    <dbReference type="NCBI Taxonomy" id="582675"/>
    <lineage>
        <taxon>Bacteria</taxon>
        <taxon>Pseudomonadati</taxon>
        <taxon>Pseudomonadota</taxon>
        <taxon>Alphaproteobacteria</taxon>
        <taxon>Hyphomicrobiales</taxon>
        <taxon>Methylobacteriaceae</taxon>
        <taxon>Methylobacterium</taxon>
    </lineage>
</organism>
<sequence length="174" mass="18559">MLRVLLLRHAKSDRPAGVADLDRPLNPRGRRTAPLMASYLVSENLRPDHVAVSPARRTQETWAPVHAALGGPDATLVPDIYEAPDAALLAVIRATPADARCLLMVGHNPGFQDVALHLVGSGPRAARGRLAAGFPTGALAVIDFDVAAWSEISPERGTLERFVVPRDLDAEEAA</sequence>
<dbReference type="RefSeq" id="WP_091969465.1">
    <property type="nucleotide sequence ID" value="NZ_FOPM01000004.1"/>
</dbReference>
<dbReference type="EMBL" id="FOPM01000004">
    <property type="protein sequence ID" value="SFG48400.1"/>
    <property type="molecule type" value="Genomic_DNA"/>
</dbReference>
<dbReference type="InterPro" id="IPR029033">
    <property type="entry name" value="His_PPase_superfam"/>
</dbReference>
<name>A0A1I2S6L7_9HYPH</name>
<dbReference type="Gene3D" id="3.40.50.1240">
    <property type="entry name" value="Phosphoglycerate mutase-like"/>
    <property type="match status" value="1"/>
</dbReference>
<dbReference type="Pfam" id="PF00300">
    <property type="entry name" value="His_Phos_1"/>
    <property type="match status" value="1"/>
</dbReference>
<dbReference type="InterPro" id="IPR013078">
    <property type="entry name" value="His_Pase_superF_clade-1"/>
</dbReference>
<dbReference type="SUPFAM" id="SSF53254">
    <property type="entry name" value="Phosphoglycerate mutase-like"/>
    <property type="match status" value="1"/>
</dbReference>
<dbReference type="OrthoDB" id="9810154at2"/>
<protein>
    <submittedName>
        <fullName evidence="1">Phosphohistidine phosphatase</fullName>
    </submittedName>
</protein>
<reference evidence="2" key="1">
    <citation type="submission" date="2016-10" db="EMBL/GenBank/DDBJ databases">
        <authorList>
            <person name="Varghese N."/>
            <person name="Submissions S."/>
        </authorList>
    </citation>
    <scope>NUCLEOTIDE SEQUENCE [LARGE SCALE GENOMIC DNA]</scope>
    <source>
        <strain evidence="2">Gh-105</strain>
    </source>
</reference>
<proteinExistence type="predicted"/>
<evidence type="ECO:0000313" key="1">
    <source>
        <dbReference type="EMBL" id="SFG48400.1"/>
    </source>
</evidence>